<dbReference type="AlphaFoldDB" id="A0A8J3F9N7"/>
<sequence>MRSAFHGLEVGKRALFAQQAAMHTTGHNIANANTEGYTRQRAHLQAAPPIPHPGWQIDRAPGQIGTGVTVAALERMRVDFLDVQYRGQAKHAGYWTAKADALSKLEVLFNEPSDSGLQVVLDRFWQAWQDLAKEPESLAARAVVRQRGVAVAETLAALHRGLMEHQRDLNDVVRVKVDEINAIAAQIRDLNLQIARVVPHGYQPNDLYDQRDVLLDRLARLVDVRTEPAANGMINVYIGGQLLVEGTTANTVTAEPDAQGLYAVRLNGSDLALTSGELLGHLEARGHVVNGEVVGIIPSFLKRLNDLAVALAKEINDLHRAGMNLDDIQNRRTNPNAALDQLPFFIDRAWYEANPNALNDPNLDPTTIPDPSDAANVMVNPLILASLNKIAAATPDPNTGTSSEGDGSNARTIAAIKFKTITQGLPETSTLDDFYRYTIAQLGVDSQEAQRMKANSELLAGEIASRRESVSGVSLDEEMANLVKFQHAYNAAARLITTIDEMLNRVINGMGRVGL</sequence>
<dbReference type="GO" id="GO:0005576">
    <property type="term" value="C:extracellular region"/>
    <property type="evidence" value="ECO:0007669"/>
    <property type="project" value="UniProtKB-SubCell"/>
</dbReference>
<evidence type="ECO:0000256" key="6">
    <source>
        <dbReference type="ARBA" id="ARBA00023143"/>
    </source>
</evidence>
<dbReference type="InterPro" id="IPR001444">
    <property type="entry name" value="Flag_bb_rod_N"/>
</dbReference>
<organism evidence="11 12">
    <name type="scientific">Calditerricola satsumensis</name>
    <dbReference type="NCBI Taxonomy" id="373054"/>
    <lineage>
        <taxon>Bacteria</taxon>
        <taxon>Bacillati</taxon>
        <taxon>Bacillota</taxon>
        <taxon>Bacilli</taxon>
        <taxon>Bacillales</taxon>
        <taxon>Bacillaceae</taxon>
        <taxon>Calditerricola</taxon>
    </lineage>
</organism>
<evidence type="ECO:0000259" key="9">
    <source>
        <dbReference type="Pfam" id="PF06429"/>
    </source>
</evidence>
<evidence type="ECO:0000313" key="12">
    <source>
        <dbReference type="Proteomes" id="UP000637720"/>
    </source>
</evidence>
<keyword evidence="12" id="KW-1185">Reference proteome</keyword>
<dbReference type="GO" id="GO:0044780">
    <property type="term" value="P:bacterial-type flagellum assembly"/>
    <property type="evidence" value="ECO:0007669"/>
    <property type="project" value="InterPro"/>
</dbReference>
<dbReference type="Pfam" id="PF06429">
    <property type="entry name" value="Flg_bbr_C"/>
    <property type="match status" value="1"/>
</dbReference>
<evidence type="ECO:0000256" key="7">
    <source>
        <dbReference type="RuleBase" id="RU362065"/>
    </source>
</evidence>
<comment type="similarity">
    <text evidence="3 7">Belongs to the flagella basal body rod proteins family.</text>
</comment>
<evidence type="ECO:0000256" key="1">
    <source>
        <dbReference type="ARBA" id="ARBA00004365"/>
    </source>
</evidence>
<evidence type="ECO:0000259" key="8">
    <source>
        <dbReference type="Pfam" id="PF00460"/>
    </source>
</evidence>
<evidence type="ECO:0000256" key="5">
    <source>
        <dbReference type="ARBA" id="ARBA00022525"/>
    </source>
</evidence>
<comment type="subcellular location">
    <subcellularLocation>
        <location evidence="1 7">Bacterial flagellum</location>
    </subcellularLocation>
    <subcellularLocation>
        <location evidence="2 7">Secreted</location>
    </subcellularLocation>
</comment>
<dbReference type="RefSeq" id="WP_188816715.1">
    <property type="nucleotide sequence ID" value="NZ_BMOF01000006.1"/>
</dbReference>
<dbReference type="GO" id="GO:0009424">
    <property type="term" value="C:bacterial-type flagellum hook"/>
    <property type="evidence" value="ECO:0007669"/>
    <property type="project" value="UniProtKB-UniRule"/>
</dbReference>
<accession>A0A8J3F9N7</accession>
<evidence type="ECO:0000256" key="4">
    <source>
        <dbReference type="ARBA" id="ARBA00016244"/>
    </source>
</evidence>
<keyword evidence="11" id="KW-0282">Flagellum</keyword>
<feature type="domain" description="Flagellar basal-body/hook protein C-terminal" evidence="9">
    <location>
        <begin position="470"/>
        <end position="508"/>
    </location>
</feature>
<protein>
    <recommendedName>
        <fullName evidence="4 7">Flagellar hook-associated protein 1</fullName>
        <shortName evidence="7">HAP1</shortName>
    </recommendedName>
</protein>
<dbReference type="EMBL" id="BMOF01000006">
    <property type="protein sequence ID" value="GGJ94528.1"/>
    <property type="molecule type" value="Genomic_DNA"/>
</dbReference>
<keyword evidence="6 7" id="KW-0975">Bacterial flagellum</keyword>
<dbReference type="PRINTS" id="PR01005">
    <property type="entry name" value="FLGHOOKAP1"/>
</dbReference>
<keyword evidence="11" id="KW-0969">Cilium</keyword>
<evidence type="ECO:0000256" key="3">
    <source>
        <dbReference type="ARBA" id="ARBA00009677"/>
    </source>
</evidence>
<evidence type="ECO:0000259" key="10">
    <source>
        <dbReference type="Pfam" id="PF22638"/>
    </source>
</evidence>
<evidence type="ECO:0000256" key="2">
    <source>
        <dbReference type="ARBA" id="ARBA00004613"/>
    </source>
</evidence>
<reference evidence="11" key="2">
    <citation type="submission" date="2020-09" db="EMBL/GenBank/DDBJ databases">
        <authorList>
            <person name="Sun Q."/>
            <person name="Ohkuma M."/>
        </authorList>
    </citation>
    <scope>NUCLEOTIDE SEQUENCE</scope>
    <source>
        <strain evidence="11">JCM 14719</strain>
    </source>
</reference>
<keyword evidence="11" id="KW-0966">Cell projection</keyword>
<dbReference type="InterPro" id="IPR002371">
    <property type="entry name" value="FlgK"/>
</dbReference>
<name>A0A8J3F9N7_9BACI</name>
<reference evidence="11" key="1">
    <citation type="journal article" date="2014" name="Int. J. Syst. Evol. Microbiol.">
        <title>Complete genome sequence of Corynebacterium casei LMG S-19264T (=DSM 44701T), isolated from a smear-ripened cheese.</title>
        <authorList>
            <consortium name="US DOE Joint Genome Institute (JGI-PGF)"/>
            <person name="Walter F."/>
            <person name="Albersmeier A."/>
            <person name="Kalinowski J."/>
            <person name="Ruckert C."/>
        </authorList>
    </citation>
    <scope>NUCLEOTIDE SEQUENCE</scope>
    <source>
        <strain evidence="11">JCM 14719</strain>
    </source>
</reference>
<evidence type="ECO:0000313" key="11">
    <source>
        <dbReference type="EMBL" id="GGJ94528.1"/>
    </source>
</evidence>
<dbReference type="PANTHER" id="PTHR30033">
    <property type="entry name" value="FLAGELLAR HOOK-ASSOCIATED PROTEIN 1"/>
    <property type="match status" value="1"/>
</dbReference>
<dbReference type="Proteomes" id="UP000637720">
    <property type="component" value="Unassembled WGS sequence"/>
</dbReference>
<dbReference type="SUPFAM" id="SSF64518">
    <property type="entry name" value="Phase 1 flagellin"/>
    <property type="match status" value="1"/>
</dbReference>
<dbReference type="Pfam" id="PF22638">
    <property type="entry name" value="FlgK_D1"/>
    <property type="match status" value="1"/>
</dbReference>
<dbReference type="NCBIfam" id="TIGR02492">
    <property type="entry name" value="flgK_ends"/>
    <property type="match status" value="1"/>
</dbReference>
<feature type="domain" description="Flagellar hook-associated protein FlgK helical" evidence="10">
    <location>
        <begin position="102"/>
        <end position="327"/>
    </location>
</feature>
<comment type="caution">
    <text evidence="11">The sequence shown here is derived from an EMBL/GenBank/DDBJ whole genome shotgun (WGS) entry which is preliminary data.</text>
</comment>
<dbReference type="PANTHER" id="PTHR30033:SF1">
    <property type="entry name" value="FLAGELLAR HOOK-ASSOCIATED PROTEIN 1"/>
    <property type="match status" value="1"/>
</dbReference>
<dbReference type="Pfam" id="PF00460">
    <property type="entry name" value="Flg_bb_rod"/>
    <property type="match status" value="1"/>
</dbReference>
<keyword evidence="5 7" id="KW-0964">Secreted</keyword>
<dbReference type="InterPro" id="IPR010930">
    <property type="entry name" value="Flg_bb/hook_C_dom"/>
</dbReference>
<dbReference type="InterPro" id="IPR053927">
    <property type="entry name" value="FlgK_helical"/>
</dbReference>
<feature type="domain" description="Flagellar basal body rod protein N-terminal" evidence="8">
    <location>
        <begin position="8"/>
        <end position="38"/>
    </location>
</feature>
<dbReference type="GO" id="GO:0005198">
    <property type="term" value="F:structural molecule activity"/>
    <property type="evidence" value="ECO:0007669"/>
    <property type="project" value="UniProtKB-UniRule"/>
</dbReference>
<proteinExistence type="inferred from homology"/>
<gene>
    <name evidence="7 11" type="primary">flgK</name>
    <name evidence="11" type="ORF">GCM10007043_05350</name>
</gene>